<evidence type="ECO:0000313" key="2">
    <source>
        <dbReference type="Proteomes" id="UP000187941"/>
    </source>
</evidence>
<proteinExistence type="predicted"/>
<dbReference type="Proteomes" id="UP000187941">
    <property type="component" value="Chromosome"/>
</dbReference>
<accession>A0A1P9WRU8</accession>
<dbReference type="RefSeq" id="WP_077129526.1">
    <property type="nucleotide sequence ID" value="NZ_CP014263.1"/>
</dbReference>
<keyword evidence="2" id="KW-1185">Reference proteome</keyword>
<organism evidence="1 2">
    <name type="scientific">Spirosoma montaniterrae</name>
    <dbReference type="NCBI Taxonomy" id="1178516"/>
    <lineage>
        <taxon>Bacteria</taxon>
        <taxon>Pseudomonadati</taxon>
        <taxon>Bacteroidota</taxon>
        <taxon>Cytophagia</taxon>
        <taxon>Cytophagales</taxon>
        <taxon>Cytophagaceae</taxon>
        <taxon>Spirosoma</taxon>
    </lineage>
</organism>
<dbReference type="KEGG" id="smon:AWR27_01285"/>
<dbReference type="OrthoDB" id="1163801at2"/>
<sequence>MLYTIRNRFQYLDSLIRKRATGTPRELAQKLGLSERTWYKLRDELINDIGVPLAYCSVRKTYYYEQEGELIFQFRRRLDTDSMENLEGGRLYQPDSPASFFDSLAHCTLNAVAFGRLAP</sequence>
<dbReference type="EMBL" id="CP014263">
    <property type="protein sequence ID" value="AQG78102.1"/>
    <property type="molecule type" value="Genomic_DNA"/>
</dbReference>
<reference evidence="1 2" key="1">
    <citation type="submission" date="2016-01" db="EMBL/GenBank/DDBJ databases">
        <authorList>
            <person name="Oliw E.H."/>
        </authorList>
    </citation>
    <scope>NUCLEOTIDE SEQUENCE [LARGE SCALE GENOMIC DNA]</scope>
    <source>
        <strain evidence="1 2">DY10</strain>
    </source>
</reference>
<name>A0A1P9WRU8_9BACT</name>
<dbReference type="STRING" id="1178516.AWR27_01285"/>
<dbReference type="AlphaFoldDB" id="A0A1P9WRU8"/>
<evidence type="ECO:0008006" key="3">
    <source>
        <dbReference type="Google" id="ProtNLM"/>
    </source>
</evidence>
<evidence type="ECO:0000313" key="1">
    <source>
        <dbReference type="EMBL" id="AQG78102.1"/>
    </source>
</evidence>
<protein>
    <recommendedName>
        <fullName evidence="3">Helix-turn-helix type 11 domain-containing protein</fullName>
    </recommendedName>
</protein>
<gene>
    <name evidence="1" type="ORF">AWR27_01285</name>
</gene>